<dbReference type="Pfam" id="PF14322">
    <property type="entry name" value="SusD-like_3"/>
    <property type="match status" value="1"/>
</dbReference>
<comment type="similarity">
    <text evidence="2">Belongs to the SusD family.</text>
</comment>
<comment type="subcellular location">
    <subcellularLocation>
        <location evidence="1">Cell outer membrane</location>
    </subcellularLocation>
</comment>
<dbReference type="RefSeq" id="WP_133641078.1">
    <property type="nucleotide sequence ID" value="NZ_SNZV01000006.1"/>
</dbReference>
<evidence type="ECO:0000256" key="3">
    <source>
        <dbReference type="ARBA" id="ARBA00022729"/>
    </source>
</evidence>
<feature type="signal peptide" evidence="6">
    <location>
        <begin position="1"/>
        <end position="18"/>
    </location>
</feature>
<organism evidence="9 10">
    <name type="scientific">Sphingobacterium paludis</name>
    <dbReference type="NCBI Taxonomy" id="1476465"/>
    <lineage>
        <taxon>Bacteria</taxon>
        <taxon>Pseudomonadati</taxon>
        <taxon>Bacteroidota</taxon>
        <taxon>Sphingobacteriia</taxon>
        <taxon>Sphingobacteriales</taxon>
        <taxon>Sphingobacteriaceae</taxon>
        <taxon>Sphingobacterium</taxon>
    </lineage>
</organism>
<dbReference type="EMBL" id="SNZV01000006">
    <property type="protein sequence ID" value="TDS12465.1"/>
    <property type="molecule type" value="Genomic_DNA"/>
</dbReference>
<keyword evidence="5" id="KW-0998">Cell outer membrane</keyword>
<dbReference type="GO" id="GO:0009279">
    <property type="term" value="C:cell outer membrane"/>
    <property type="evidence" value="ECO:0007669"/>
    <property type="project" value="UniProtKB-SubCell"/>
</dbReference>
<gene>
    <name evidence="9" type="ORF">B0I21_106324</name>
</gene>
<evidence type="ECO:0000259" key="7">
    <source>
        <dbReference type="Pfam" id="PF07980"/>
    </source>
</evidence>
<dbReference type="CDD" id="cd08977">
    <property type="entry name" value="SusD"/>
    <property type="match status" value="1"/>
</dbReference>
<dbReference type="Pfam" id="PF07980">
    <property type="entry name" value="SusD_RagB"/>
    <property type="match status" value="1"/>
</dbReference>
<evidence type="ECO:0000256" key="1">
    <source>
        <dbReference type="ARBA" id="ARBA00004442"/>
    </source>
</evidence>
<dbReference type="SUPFAM" id="SSF48452">
    <property type="entry name" value="TPR-like"/>
    <property type="match status" value="1"/>
</dbReference>
<keyword evidence="10" id="KW-1185">Reference proteome</keyword>
<accession>A0A4R7CZ74</accession>
<feature type="domain" description="RagB/SusD" evidence="7">
    <location>
        <begin position="343"/>
        <end position="462"/>
    </location>
</feature>
<dbReference type="InterPro" id="IPR033985">
    <property type="entry name" value="SusD-like_N"/>
</dbReference>
<evidence type="ECO:0000256" key="6">
    <source>
        <dbReference type="SAM" id="SignalP"/>
    </source>
</evidence>
<sequence length="463" mass="51083">MNTLYKFIAIVLTGASLASCNSFLDRQPLAQVTADSYFNSETNANAAAIGMYRTMTPSFGWGQTVITLPEFSARHIAHISSFPEYENFATHNVTVINPWTSNVWNSMYNTINAANNIIARVPNIPDDAISAAKRNQFIGEGKFIRALSYFFLVRAFGRVPLKLTATTEEENQAIPQSEPQAIYEQIVLDLTESVEALPETHASAEATKGRATKAAAQALLAKVYLYQARYTNDYAKAAAAAKVIIDSDAFQLVTNYGSIWQNENTAESIFELQFDNQTTNPLASVSNNNPSMLFYVRDSSIRNLFEPTDIRRSFSVVQGTRVSSSGDTTFLDFMGKFPNFNPASQNLPLIRLAEIYLVHAEAEARASGAVTEAAFASLNAVLTRANVSGSIGDFSSVDGFVRFLQEEKEREMLFEGETWFDFCRTGLALEKYPTLTNEQYFVYPIPAAQLSLGGGLVQNPGYN</sequence>
<dbReference type="InterPro" id="IPR011990">
    <property type="entry name" value="TPR-like_helical_dom_sf"/>
</dbReference>
<dbReference type="Gene3D" id="1.25.40.390">
    <property type="match status" value="1"/>
</dbReference>
<protein>
    <submittedName>
        <fullName evidence="9">RagB/SusD domain-containing protein</fullName>
    </submittedName>
</protein>
<reference evidence="9 10" key="1">
    <citation type="submission" date="2019-03" db="EMBL/GenBank/DDBJ databases">
        <title>Genomic Encyclopedia of Type Strains, Phase III (KMG-III): the genomes of soil and plant-associated and newly described type strains.</title>
        <authorList>
            <person name="Whitman W."/>
        </authorList>
    </citation>
    <scope>NUCLEOTIDE SEQUENCE [LARGE SCALE GENOMIC DNA]</scope>
    <source>
        <strain evidence="9 10">CGMCC 1.12801</strain>
    </source>
</reference>
<dbReference type="Proteomes" id="UP000294752">
    <property type="component" value="Unassembled WGS sequence"/>
</dbReference>
<dbReference type="PROSITE" id="PS51257">
    <property type="entry name" value="PROKAR_LIPOPROTEIN"/>
    <property type="match status" value="1"/>
</dbReference>
<name>A0A4R7CZ74_9SPHI</name>
<dbReference type="OrthoDB" id="621570at2"/>
<evidence type="ECO:0000259" key="8">
    <source>
        <dbReference type="Pfam" id="PF14322"/>
    </source>
</evidence>
<evidence type="ECO:0000313" key="10">
    <source>
        <dbReference type="Proteomes" id="UP000294752"/>
    </source>
</evidence>
<dbReference type="InterPro" id="IPR012944">
    <property type="entry name" value="SusD_RagB_dom"/>
</dbReference>
<dbReference type="AlphaFoldDB" id="A0A4R7CZ74"/>
<evidence type="ECO:0000256" key="2">
    <source>
        <dbReference type="ARBA" id="ARBA00006275"/>
    </source>
</evidence>
<feature type="chain" id="PRO_5020387550" evidence="6">
    <location>
        <begin position="19"/>
        <end position="463"/>
    </location>
</feature>
<evidence type="ECO:0000256" key="4">
    <source>
        <dbReference type="ARBA" id="ARBA00023136"/>
    </source>
</evidence>
<comment type="caution">
    <text evidence="9">The sequence shown here is derived from an EMBL/GenBank/DDBJ whole genome shotgun (WGS) entry which is preliminary data.</text>
</comment>
<evidence type="ECO:0000256" key="5">
    <source>
        <dbReference type="ARBA" id="ARBA00023237"/>
    </source>
</evidence>
<evidence type="ECO:0000313" key="9">
    <source>
        <dbReference type="EMBL" id="TDS12465.1"/>
    </source>
</evidence>
<keyword evidence="4" id="KW-0472">Membrane</keyword>
<feature type="domain" description="SusD-like N-terminal" evidence="8">
    <location>
        <begin position="23"/>
        <end position="225"/>
    </location>
</feature>
<keyword evidence="3 6" id="KW-0732">Signal</keyword>
<proteinExistence type="inferred from homology"/>